<evidence type="ECO:0000313" key="11">
    <source>
        <dbReference type="EMBL" id="AZG77111.1"/>
    </source>
</evidence>
<sequence>MTSPSLVGKNARRFAAPSVIPGFGLTFGYTLIYLGVIVLFPLATLIWQSSGLGFSGLYAIAAEPRVAASLRTTFFISFAAAVVDLFFGLIVAWVLTRYDFPGRRLLDAFVDLPFALPTAVAGISLAALYSPNGWFGAPLADYDIKVAYTRWGILVALIFIGLPFVVRTVQPIISELEAELEEASATLGAGRLQTVVRVMLPPLAPALLTGFALAFARSIGEYGSVIFIAGNIAYVSEIAPLIIVVKLEQYDVPGATGIATIMLAISFAALLLINLVQAWSRRRFGHV</sequence>
<feature type="transmembrane region" description="Helical" evidence="9">
    <location>
        <begin position="74"/>
        <end position="96"/>
    </location>
</feature>
<dbReference type="InterPro" id="IPR000515">
    <property type="entry name" value="MetI-like"/>
</dbReference>
<evidence type="ECO:0000256" key="9">
    <source>
        <dbReference type="RuleBase" id="RU366001"/>
    </source>
</evidence>
<comment type="subunit">
    <text evidence="2">The complex is composed of two ATP-binding proteins (CysA), two transmembrane proteins (CysT and CysW) and a solute-binding protein (CysP).</text>
</comment>
<evidence type="ECO:0000256" key="7">
    <source>
        <dbReference type="ARBA" id="ARBA00023136"/>
    </source>
</evidence>
<dbReference type="AlphaFoldDB" id="A0A3G8M5G6"/>
<comment type="function">
    <text evidence="9">Part of the ABC transporter complex (TC 3.A.1.6.1) involved in sulfate/thiosulfate import.</text>
</comment>
<dbReference type="Gene3D" id="1.10.3720.10">
    <property type="entry name" value="MetI-like"/>
    <property type="match status" value="1"/>
</dbReference>
<protein>
    <recommendedName>
        <fullName evidence="9">Sulfate transport system permease protein CysT</fullName>
    </recommendedName>
</protein>
<evidence type="ECO:0000256" key="6">
    <source>
        <dbReference type="ARBA" id="ARBA00023032"/>
    </source>
</evidence>
<dbReference type="EMBL" id="CP034086">
    <property type="protein sequence ID" value="AZG77111.1"/>
    <property type="molecule type" value="Genomic_DNA"/>
</dbReference>
<evidence type="ECO:0000259" key="10">
    <source>
        <dbReference type="PROSITE" id="PS50928"/>
    </source>
</evidence>
<comment type="function">
    <text evidence="8">Part of the ABC transporter complex CysAWTP (TC 3.A.1.6.1) involved in sulfate/thiosulfate import. Probably responsible for the translocation of the substrate across the membrane.</text>
</comment>
<keyword evidence="7 9" id="KW-0472">Membrane</keyword>
<dbReference type="PROSITE" id="PS50928">
    <property type="entry name" value="ABC_TM1"/>
    <property type="match status" value="1"/>
</dbReference>
<feature type="domain" description="ABC transmembrane type-1" evidence="10">
    <location>
        <begin position="70"/>
        <end position="273"/>
    </location>
</feature>
<dbReference type="InterPro" id="IPR005667">
    <property type="entry name" value="Sulph_transpt2"/>
</dbReference>
<dbReference type="SUPFAM" id="SSF161098">
    <property type="entry name" value="MetI-like"/>
    <property type="match status" value="1"/>
</dbReference>
<keyword evidence="5 9" id="KW-1133">Transmembrane helix</keyword>
<dbReference type="GO" id="GO:0015419">
    <property type="term" value="F:ABC-type sulfate transporter activity"/>
    <property type="evidence" value="ECO:0007669"/>
    <property type="project" value="UniProtKB-UniRule"/>
</dbReference>
<feature type="transmembrane region" description="Helical" evidence="9">
    <location>
        <begin position="108"/>
        <end position="128"/>
    </location>
</feature>
<comment type="subcellular location">
    <subcellularLocation>
        <location evidence="1">Cell membrane</location>
        <topology evidence="1">Multi-pass membrane protein</topology>
    </subcellularLocation>
</comment>
<evidence type="ECO:0000256" key="5">
    <source>
        <dbReference type="ARBA" id="ARBA00022989"/>
    </source>
</evidence>
<keyword evidence="3 9" id="KW-0813">Transport</keyword>
<dbReference type="NCBIfam" id="TIGR02139">
    <property type="entry name" value="permease_CysT"/>
    <property type="match status" value="1"/>
</dbReference>
<evidence type="ECO:0000256" key="4">
    <source>
        <dbReference type="ARBA" id="ARBA00022692"/>
    </source>
</evidence>
<dbReference type="PANTHER" id="PTHR30406">
    <property type="entry name" value="SULFATE TRANSPORT SYSTEM PERMEASE PROTEIN"/>
    <property type="match status" value="1"/>
</dbReference>
<evidence type="ECO:0000256" key="2">
    <source>
        <dbReference type="ARBA" id="ARBA00011779"/>
    </source>
</evidence>
<gene>
    <name evidence="11" type="primary">cysT</name>
    <name evidence="11" type="ORF">EHO51_10395</name>
</gene>
<keyword evidence="6 9" id="KW-0764">Sulfate transport</keyword>
<dbReference type="NCBIfam" id="TIGR00969">
    <property type="entry name" value="3a0106s02"/>
    <property type="match status" value="1"/>
</dbReference>
<feature type="transmembrane region" description="Helical" evidence="9">
    <location>
        <begin position="222"/>
        <end position="245"/>
    </location>
</feature>
<feature type="transmembrane region" description="Helical" evidence="9">
    <location>
        <begin position="257"/>
        <end position="279"/>
    </location>
</feature>
<feature type="transmembrane region" description="Helical" evidence="9">
    <location>
        <begin position="148"/>
        <end position="166"/>
    </location>
</feature>
<organism evidence="11 12">
    <name type="scientific">Methylocystis rosea</name>
    <dbReference type="NCBI Taxonomy" id="173366"/>
    <lineage>
        <taxon>Bacteria</taxon>
        <taxon>Pseudomonadati</taxon>
        <taxon>Pseudomonadota</taxon>
        <taxon>Alphaproteobacteria</taxon>
        <taxon>Hyphomicrobiales</taxon>
        <taxon>Methylocystaceae</taxon>
        <taxon>Methylocystis</taxon>
    </lineage>
</organism>
<reference evidence="11 12" key="1">
    <citation type="submission" date="2018-11" db="EMBL/GenBank/DDBJ databases">
        <title>Genome squencing of methanotrophic bacteria isolated from alkaline groundwater in Korea.</title>
        <authorList>
            <person name="Nguyen L.N."/>
        </authorList>
    </citation>
    <scope>NUCLEOTIDE SEQUENCE [LARGE SCALE GENOMIC DNA]</scope>
    <source>
        <strain evidence="11 12">GW6</strain>
    </source>
</reference>
<feature type="transmembrane region" description="Helical" evidence="9">
    <location>
        <begin position="198"/>
        <end position="216"/>
    </location>
</feature>
<dbReference type="KEGG" id="mros:EHO51_10395"/>
<dbReference type="PANTHER" id="PTHR30406:SF8">
    <property type="entry name" value="SULFATE TRANSPORT SYSTEM PERMEASE PROTEIN CYST"/>
    <property type="match status" value="1"/>
</dbReference>
<evidence type="ECO:0000256" key="3">
    <source>
        <dbReference type="ARBA" id="ARBA00022448"/>
    </source>
</evidence>
<dbReference type="Proteomes" id="UP000273982">
    <property type="component" value="Chromosome"/>
</dbReference>
<name>A0A3G8M5G6_9HYPH</name>
<evidence type="ECO:0000313" key="12">
    <source>
        <dbReference type="Proteomes" id="UP000273982"/>
    </source>
</evidence>
<keyword evidence="4 9" id="KW-0812">Transmembrane</keyword>
<comment type="similarity">
    <text evidence="9">Belongs to the binding-protein-dependent transport system permease family. CysTW subfamily.</text>
</comment>
<dbReference type="Pfam" id="PF00528">
    <property type="entry name" value="BPD_transp_1"/>
    <property type="match status" value="1"/>
</dbReference>
<dbReference type="InterPro" id="IPR035906">
    <property type="entry name" value="MetI-like_sf"/>
</dbReference>
<evidence type="ECO:0000256" key="1">
    <source>
        <dbReference type="ARBA" id="ARBA00004651"/>
    </source>
</evidence>
<dbReference type="FunFam" id="1.10.3720.10:FF:000004">
    <property type="entry name" value="Sulfate transport system permease protein CysT"/>
    <property type="match status" value="1"/>
</dbReference>
<feature type="transmembrane region" description="Helical" evidence="9">
    <location>
        <begin position="20"/>
        <end position="47"/>
    </location>
</feature>
<proteinExistence type="inferred from homology"/>
<evidence type="ECO:0000256" key="8">
    <source>
        <dbReference type="ARBA" id="ARBA00025323"/>
    </source>
</evidence>
<dbReference type="InterPro" id="IPR011865">
    <property type="entry name" value="CysT_permease"/>
</dbReference>
<accession>A0A3G8M5G6</accession>
<dbReference type="GO" id="GO:0005886">
    <property type="term" value="C:plasma membrane"/>
    <property type="evidence" value="ECO:0007669"/>
    <property type="project" value="UniProtKB-SubCell"/>
</dbReference>
<dbReference type="CDD" id="cd06261">
    <property type="entry name" value="TM_PBP2"/>
    <property type="match status" value="1"/>
</dbReference>
<dbReference type="RefSeq" id="WP_124738836.1">
    <property type="nucleotide sequence ID" value="NZ_CP034086.1"/>
</dbReference>